<reference evidence="2" key="1">
    <citation type="journal article" date="2008" name="PLoS Genet.">
        <title>Genomic islands in the pathogenic filamentous fungus Aspergillus fumigatus.</title>
        <authorList>
            <person name="Fedorova N.D."/>
            <person name="Khaldi N."/>
            <person name="Joardar V.S."/>
            <person name="Maiti R."/>
            <person name="Amedeo P."/>
            <person name="Anderson M.J."/>
            <person name="Crabtree J."/>
            <person name="Silva J.C."/>
            <person name="Badger J.H."/>
            <person name="Albarraq A."/>
            <person name="Angiuoli S."/>
            <person name="Bussey H."/>
            <person name="Bowyer P."/>
            <person name="Cotty P.J."/>
            <person name="Dyer P.S."/>
            <person name="Egan A."/>
            <person name="Galens K."/>
            <person name="Fraser-Liggett C.M."/>
            <person name="Haas B.J."/>
            <person name="Inman J.M."/>
            <person name="Kent R."/>
            <person name="Lemieux S."/>
            <person name="Malavazi I."/>
            <person name="Orvis J."/>
            <person name="Roemer T."/>
            <person name="Ronning C.M."/>
            <person name="Sundaram J.P."/>
            <person name="Sutton G."/>
            <person name="Turner G."/>
            <person name="Venter J.C."/>
            <person name="White O.R."/>
            <person name="Whitty B.R."/>
            <person name="Youngman P."/>
            <person name="Wolfe K.H."/>
            <person name="Goldman G.H."/>
            <person name="Wortman J.R."/>
            <person name="Jiang B."/>
            <person name="Denning D.W."/>
            <person name="Nierman W.C."/>
        </authorList>
    </citation>
    <scope>NUCLEOTIDE SEQUENCE [LARGE SCALE GENOMIC DNA]</scope>
    <source>
        <strain evidence="2">ATCC 1020 / DSM 3700 / CBS 544.65 / FGSC A1164 / JCM 1740 / NRRL 181 / WB 181</strain>
    </source>
</reference>
<dbReference type="VEuPathDB" id="FungiDB:NFIA_073330"/>
<dbReference type="HOGENOM" id="CLU_2097476_0_0_1"/>
<sequence>MYAQGDYFQIEGLKAKAKERFEKTFLNTANEHSFAATVIEVYASTAENDRGPRDIVVQLTRNNLPQLRTGQDPILSAHILQLIPQFMLDIYDECARYQKYSPAWAKQQSYFWDSRG</sequence>
<dbReference type="eggNOG" id="ENOG502SQDU">
    <property type="taxonomic scope" value="Eukaryota"/>
</dbReference>
<evidence type="ECO:0000313" key="1">
    <source>
        <dbReference type="EMBL" id="EAW17418.1"/>
    </source>
</evidence>
<dbReference type="GeneID" id="4585982"/>
<keyword evidence="2" id="KW-1185">Reference proteome</keyword>
<dbReference type="KEGG" id="nfi:NFIA_073330"/>
<proteinExistence type="predicted"/>
<dbReference type="STRING" id="331117.A1DDG1"/>
<dbReference type="RefSeq" id="XP_001259315.1">
    <property type="nucleotide sequence ID" value="XM_001259314.1"/>
</dbReference>
<evidence type="ECO:0000313" key="2">
    <source>
        <dbReference type="Proteomes" id="UP000006702"/>
    </source>
</evidence>
<dbReference type="Proteomes" id="UP000006702">
    <property type="component" value="Unassembled WGS sequence"/>
</dbReference>
<dbReference type="EMBL" id="DS027696">
    <property type="protein sequence ID" value="EAW17418.1"/>
    <property type="molecule type" value="Genomic_DNA"/>
</dbReference>
<gene>
    <name evidence="1" type="ORF">NFIA_073330</name>
</gene>
<accession>A1DDG1</accession>
<name>A1DDG1_NEOFI</name>
<protein>
    <submittedName>
        <fullName evidence="1">Uncharacterized protein</fullName>
    </submittedName>
</protein>
<organism evidence="1 2">
    <name type="scientific">Neosartorya fischeri (strain ATCC 1020 / DSM 3700 / CBS 544.65 / FGSC A1164 / JCM 1740 / NRRL 181 / WB 181)</name>
    <name type="common">Aspergillus fischerianus</name>
    <dbReference type="NCBI Taxonomy" id="331117"/>
    <lineage>
        <taxon>Eukaryota</taxon>
        <taxon>Fungi</taxon>
        <taxon>Dikarya</taxon>
        <taxon>Ascomycota</taxon>
        <taxon>Pezizomycotina</taxon>
        <taxon>Eurotiomycetes</taxon>
        <taxon>Eurotiomycetidae</taxon>
        <taxon>Eurotiales</taxon>
        <taxon>Aspergillaceae</taxon>
        <taxon>Aspergillus</taxon>
        <taxon>Aspergillus subgen. Fumigati</taxon>
    </lineage>
</organism>
<dbReference type="AlphaFoldDB" id="A1DDG1"/>
<dbReference type="OrthoDB" id="6359816at2759"/>